<name>A0ABP1S0N4_9HEXA</name>
<accession>A0ABP1S0N4</accession>
<proteinExistence type="predicted"/>
<organism evidence="1 2">
    <name type="scientific">Orchesella dallaii</name>
    <dbReference type="NCBI Taxonomy" id="48710"/>
    <lineage>
        <taxon>Eukaryota</taxon>
        <taxon>Metazoa</taxon>
        <taxon>Ecdysozoa</taxon>
        <taxon>Arthropoda</taxon>
        <taxon>Hexapoda</taxon>
        <taxon>Collembola</taxon>
        <taxon>Entomobryomorpha</taxon>
        <taxon>Entomobryoidea</taxon>
        <taxon>Orchesellidae</taxon>
        <taxon>Orchesellinae</taxon>
        <taxon>Orchesella</taxon>
    </lineage>
</organism>
<evidence type="ECO:0000313" key="1">
    <source>
        <dbReference type="EMBL" id="CAL8140791.1"/>
    </source>
</evidence>
<gene>
    <name evidence="1" type="ORF">ODALV1_LOCUS28423</name>
</gene>
<protein>
    <submittedName>
        <fullName evidence="1">Uncharacterized protein</fullName>
    </submittedName>
</protein>
<dbReference type="EMBL" id="CAXLJM020000141">
    <property type="protein sequence ID" value="CAL8140791.1"/>
    <property type="molecule type" value="Genomic_DNA"/>
</dbReference>
<dbReference type="Proteomes" id="UP001642540">
    <property type="component" value="Unassembled WGS sequence"/>
</dbReference>
<reference evidence="1 2" key="1">
    <citation type="submission" date="2024-08" db="EMBL/GenBank/DDBJ databases">
        <authorList>
            <person name="Cucini C."/>
            <person name="Frati F."/>
        </authorList>
    </citation>
    <scope>NUCLEOTIDE SEQUENCE [LARGE SCALE GENOMIC DNA]</scope>
</reference>
<comment type="caution">
    <text evidence="1">The sequence shown here is derived from an EMBL/GenBank/DDBJ whole genome shotgun (WGS) entry which is preliminary data.</text>
</comment>
<evidence type="ECO:0000313" key="2">
    <source>
        <dbReference type="Proteomes" id="UP001642540"/>
    </source>
</evidence>
<sequence>MQSRIAIKSLQFLVRINSFIVWVPFRYHLIANRYKFTIVERKIKRLNIELCITTWKNTRATHDPDPPSTSFFNTKSLRLEENPPQHLEVTMILVEVQQQLNRKVHYVVGLKNERRKKTRNEKLVMVDEIIMI</sequence>
<keyword evidence="2" id="KW-1185">Reference proteome</keyword>